<dbReference type="EMBL" id="JBHSGN010000175">
    <property type="protein sequence ID" value="MFC4677124.1"/>
    <property type="molecule type" value="Genomic_DNA"/>
</dbReference>
<feature type="domain" description="Zinc-ribbon" evidence="2">
    <location>
        <begin position="3"/>
        <end position="24"/>
    </location>
</feature>
<proteinExistence type="predicted"/>
<dbReference type="InterPro" id="IPR026870">
    <property type="entry name" value="Zinc_ribbon_dom"/>
</dbReference>
<keyword evidence="1" id="KW-0472">Membrane</keyword>
<organism evidence="3 4">
    <name type="scientific">Dysgonomonas termitidis</name>
    <dbReference type="NCBI Taxonomy" id="1516126"/>
    <lineage>
        <taxon>Bacteria</taxon>
        <taxon>Pseudomonadati</taxon>
        <taxon>Bacteroidota</taxon>
        <taxon>Bacteroidia</taxon>
        <taxon>Bacteroidales</taxon>
        <taxon>Dysgonomonadaceae</taxon>
        <taxon>Dysgonomonas</taxon>
    </lineage>
</organism>
<evidence type="ECO:0000256" key="1">
    <source>
        <dbReference type="SAM" id="Phobius"/>
    </source>
</evidence>
<protein>
    <submittedName>
        <fullName evidence="3">Zinc-ribbon domain-containing protein</fullName>
    </submittedName>
</protein>
<dbReference type="RefSeq" id="WP_380002006.1">
    <property type="nucleotide sequence ID" value="NZ_JBHSGN010000175.1"/>
</dbReference>
<keyword evidence="1" id="KW-1133">Transmembrane helix</keyword>
<feature type="transmembrane region" description="Helical" evidence="1">
    <location>
        <begin position="162"/>
        <end position="180"/>
    </location>
</feature>
<dbReference type="Proteomes" id="UP001596023">
    <property type="component" value="Unassembled WGS sequence"/>
</dbReference>
<keyword evidence="1" id="KW-0812">Transmembrane</keyword>
<comment type="caution">
    <text evidence="3">The sequence shown here is derived from an EMBL/GenBank/DDBJ whole genome shotgun (WGS) entry which is preliminary data.</text>
</comment>
<evidence type="ECO:0000313" key="3">
    <source>
        <dbReference type="EMBL" id="MFC4677124.1"/>
    </source>
</evidence>
<sequence length="189" mass="21507">MICKECNLENDKDARFCENCGTGLQVKGQSGLEKMIWSCIVLLYVFVVGVFVTNKYQHAFFDELCTTAERADQMQRETGIYGSDTDARLAYGYEASQDKYHRAYETFDLTKMLLGILIICVFIMLIVLLVMKKIKLSFGITAILLCIYAVIPVLLYDARKELGLIVVFVTAIVTILIYKYSFAENKKLL</sequence>
<reference evidence="4" key="1">
    <citation type="journal article" date="2019" name="Int. J. Syst. Evol. Microbiol.">
        <title>The Global Catalogue of Microorganisms (GCM) 10K type strain sequencing project: providing services to taxonomists for standard genome sequencing and annotation.</title>
        <authorList>
            <consortium name="The Broad Institute Genomics Platform"/>
            <consortium name="The Broad Institute Genome Sequencing Center for Infectious Disease"/>
            <person name="Wu L."/>
            <person name="Ma J."/>
        </authorList>
    </citation>
    <scope>NUCLEOTIDE SEQUENCE [LARGE SCALE GENOMIC DNA]</scope>
    <source>
        <strain evidence="4">CCUG 66188</strain>
    </source>
</reference>
<evidence type="ECO:0000259" key="2">
    <source>
        <dbReference type="Pfam" id="PF13240"/>
    </source>
</evidence>
<evidence type="ECO:0000313" key="4">
    <source>
        <dbReference type="Proteomes" id="UP001596023"/>
    </source>
</evidence>
<gene>
    <name evidence="3" type="ORF">ACFO6W_25920</name>
</gene>
<feature type="transmembrane region" description="Helical" evidence="1">
    <location>
        <begin position="35"/>
        <end position="53"/>
    </location>
</feature>
<name>A0ABV9L3N1_9BACT</name>
<accession>A0ABV9L3N1</accession>
<dbReference type="Pfam" id="PF13240">
    <property type="entry name" value="Zn_Ribbon_1"/>
    <property type="match status" value="1"/>
</dbReference>
<feature type="transmembrane region" description="Helical" evidence="1">
    <location>
        <begin position="138"/>
        <end position="156"/>
    </location>
</feature>
<keyword evidence="4" id="KW-1185">Reference proteome</keyword>
<feature type="transmembrane region" description="Helical" evidence="1">
    <location>
        <begin position="112"/>
        <end position="131"/>
    </location>
</feature>